<evidence type="ECO:0000256" key="3">
    <source>
        <dbReference type="ARBA" id="ARBA00023239"/>
    </source>
</evidence>
<reference evidence="5" key="2">
    <citation type="journal article" date="2023" name="Plants (Basel)">
        <title>Annotation of the Turnera subulata (Passifloraceae) Draft Genome Reveals the S-Locus Evolved after the Divergence of Turneroideae from Passifloroideae in a Stepwise Manner.</title>
        <authorList>
            <person name="Henning P.M."/>
            <person name="Roalson E.H."/>
            <person name="Mir W."/>
            <person name="McCubbin A.G."/>
            <person name="Shore J.S."/>
        </authorList>
    </citation>
    <scope>NUCLEOTIDE SEQUENCE</scope>
    <source>
        <strain evidence="5">F60SS</strain>
    </source>
</reference>
<feature type="domain" description="Terpene synthase metal-binding" evidence="4">
    <location>
        <begin position="65"/>
        <end position="104"/>
    </location>
</feature>
<dbReference type="GO" id="GO:0000287">
    <property type="term" value="F:magnesium ion binding"/>
    <property type="evidence" value="ECO:0007669"/>
    <property type="project" value="InterPro"/>
</dbReference>
<dbReference type="GO" id="GO:0016114">
    <property type="term" value="P:terpenoid biosynthetic process"/>
    <property type="evidence" value="ECO:0007669"/>
    <property type="project" value="InterPro"/>
</dbReference>
<dbReference type="OrthoDB" id="1877784at2759"/>
<proteinExistence type="predicted"/>
<organism evidence="5 6">
    <name type="scientific">Turnera subulata</name>
    <dbReference type="NCBI Taxonomy" id="218843"/>
    <lineage>
        <taxon>Eukaryota</taxon>
        <taxon>Viridiplantae</taxon>
        <taxon>Streptophyta</taxon>
        <taxon>Embryophyta</taxon>
        <taxon>Tracheophyta</taxon>
        <taxon>Spermatophyta</taxon>
        <taxon>Magnoliopsida</taxon>
        <taxon>eudicotyledons</taxon>
        <taxon>Gunneridae</taxon>
        <taxon>Pentapetalae</taxon>
        <taxon>rosids</taxon>
        <taxon>fabids</taxon>
        <taxon>Malpighiales</taxon>
        <taxon>Passifloraceae</taxon>
        <taxon>Turnera</taxon>
    </lineage>
</organism>
<evidence type="ECO:0000256" key="2">
    <source>
        <dbReference type="ARBA" id="ARBA00022842"/>
    </source>
</evidence>
<comment type="caution">
    <text evidence="5">The sequence shown here is derived from an EMBL/GenBank/DDBJ whole genome shotgun (WGS) entry which is preliminary data.</text>
</comment>
<dbReference type="Proteomes" id="UP001141552">
    <property type="component" value="Unassembled WGS sequence"/>
</dbReference>
<gene>
    <name evidence="5" type="ORF">Tsubulata_024810</name>
</gene>
<evidence type="ECO:0000313" key="5">
    <source>
        <dbReference type="EMBL" id="KAJ4826497.1"/>
    </source>
</evidence>
<dbReference type="PANTHER" id="PTHR31225">
    <property type="entry name" value="OS04G0344100 PROTEIN-RELATED"/>
    <property type="match status" value="1"/>
</dbReference>
<accession>A0A9Q0F857</accession>
<dbReference type="InterPro" id="IPR005630">
    <property type="entry name" value="Terpene_synthase_metal-bd"/>
</dbReference>
<evidence type="ECO:0000259" key="4">
    <source>
        <dbReference type="Pfam" id="PF03936"/>
    </source>
</evidence>
<feature type="non-terminal residue" evidence="5">
    <location>
        <position position="1"/>
    </location>
</feature>
<sequence length="161" mass="19115">VKRQIRVLMKEQRWFKEDYVPTFEEYRYNGALSCVLLLFTFQVLSGMKETSQAVIDWLLTLPKIREKKHGDVASSIECYMKQHGVSEEVAIDVINRCIERDWKDTNEEMIRETAIPRRILKIFLNYNRVMEVLYKDFDSFTESTTRTTEMMEALLVHPLPV</sequence>
<dbReference type="EMBL" id="JAKUCV010006649">
    <property type="protein sequence ID" value="KAJ4826497.1"/>
    <property type="molecule type" value="Genomic_DNA"/>
</dbReference>
<reference evidence="5" key="1">
    <citation type="submission" date="2022-02" db="EMBL/GenBank/DDBJ databases">
        <authorList>
            <person name="Henning P.M."/>
            <person name="McCubbin A.G."/>
            <person name="Shore J.S."/>
        </authorList>
    </citation>
    <scope>NUCLEOTIDE SEQUENCE</scope>
    <source>
        <strain evidence="5">F60SS</strain>
        <tissue evidence="5">Leaves</tissue>
    </source>
</reference>
<dbReference type="PANTHER" id="PTHR31225:SF93">
    <property type="entry name" value="ALPHA-HUMULENE_(-)-(E)-BETA-CARYOPHYLLENE SYNTHASE"/>
    <property type="match status" value="1"/>
</dbReference>
<dbReference type="AlphaFoldDB" id="A0A9Q0F857"/>
<dbReference type="InterPro" id="IPR050148">
    <property type="entry name" value="Terpene_synthase-like"/>
</dbReference>
<dbReference type="Pfam" id="PF03936">
    <property type="entry name" value="Terpene_synth_C"/>
    <property type="match status" value="2"/>
</dbReference>
<dbReference type="GO" id="GO:0010333">
    <property type="term" value="F:terpene synthase activity"/>
    <property type="evidence" value="ECO:0007669"/>
    <property type="project" value="InterPro"/>
</dbReference>
<keyword evidence="2" id="KW-0460">Magnesium</keyword>
<dbReference type="InterPro" id="IPR008949">
    <property type="entry name" value="Isoprenoid_synthase_dom_sf"/>
</dbReference>
<dbReference type="SUPFAM" id="SSF48576">
    <property type="entry name" value="Terpenoid synthases"/>
    <property type="match status" value="1"/>
</dbReference>
<protein>
    <recommendedName>
        <fullName evidence="4">Terpene synthase metal-binding domain-containing protein</fullName>
    </recommendedName>
</protein>
<evidence type="ECO:0000313" key="6">
    <source>
        <dbReference type="Proteomes" id="UP001141552"/>
    </source>
</evidence>
<name>A0A9Q0F857_9ROSI</name>
<feature type="domain" description="Terpene synthase metal-binding" evidence="4">
    <location>
        <begin position="2"/>
        <end position="64"/>
    </location>
</feature>
<keyword evidence="3" id="KW-0456">Lyase</keyword>
<keyword evidence="6" id="KW-1185">Reference proteome</keyword>
<evidence type="ECO:0000256" key="1">
    <source>
        <dbReference type="ARBA" id="ARBA00022723"/>
    </source>
</evidence>
<dbReference type="Gene3D" id="1.10.600.10">
    <property type="entry name" value="Farnesyl Diphosphate Synthase"/>
    <property type="match status" value="1"/>
</dbReference>
<keyword evidence="1" id="KW-0479">Metal-binding</keyword>